<feature type="transmembrane region" description="Helical" evidence="11">
    <location>
        <begin position="638"/>
        <end position="662"/>
    </location>
</feature>
<dbReference type="InterPro" id="IPR011527">
    <property type="entry name" value="ABC1_TM_dom"/>
</dbReference>
<dbReference type="PANTHER" id="PTHR24221">
    <property type="entry name" value="ATP-BINDING CASSETTE SUB-FAMILY B"/>
    <property type="match status" value="1"/>
</dbReference>
<evidence type="ECO:0000256" key="11">
    <source>
        <dbReference type="SAM" id="Phobius"/>
    </source>
</evidence>
<keyword evidence="9 11" id="KW-0472">Membrane</keyword>
<sequence length="1220" mass="132546">MVKRLFDRVKGVRRLFAVSVLLGAASGIVLLLECVWIADIANRAFLEGEGLRPLLPAFALLLAWIALRAALQSAGEYASSRMALGIKTDLRGRLLRKLAELGPVGAKEERSGELAGTVYEGVEQLENYLARYLPQMALSMFIPTAVFCAVAGLDGLSAVVLAVTMPLLILFMILVGVTAKAKAEKQFKVLGRLGGHFLDIVRGLPTLRIFGRSKAQIDILSRISEDYRKQTMGTLRLAFLSAFVMELFATLSTAIVAVFLGLRLIEGEIGFEHAFLVLLLTPEFYQPVRALGTQFHSSVNGASAAKRILTLLDQESLGWKELESGRKLAPSAAGYRIEFRNVGVRYPGADREALSGVSFALEPGERLAIVGPTGSGKSTLLDVLQGYVKPSAGEVLIGGVPLGELSMEWWRSQLSAVGQNPRLFAGTVRENIALGHQDANEEELGAAIRAAGAGFVESLPEGLDTELGESVRLSGGQAQRVALARAMLRQAPVMLLDEPTNGLDLEREARLRRRLDALLEGRMSVTVAHRLHMAESADRVLVIANGRAAEFGRPEELKRAGGLYAEMRRAGREEGSEFAAALAERESEPGAASVVSERDDTATASPAASSARDSAMPSSSFGTLRRVLEFVKPYKWRIALAALLGFLTVAANIGLMGTSGYLIAKAALRPETVLLLWVPIVGVRFFGISRGVLRYVERLVSHDLTFRILHRIRVWLYERLEPKGEGLLEKRRSGDVLGAMVSDIEQLQNLYLRVLAPPLIAVLTGVLGFIVMAAHDLSLALLLLGMLLAAGIGIPLWGSIGSRKRGAKLVKERSRLYADTAELLLGLRELAVFGRTKDRLGRLEEMQLRLAGLQREHLRLSAFTGGGMLAASHLAMALVLFVSVYLAGEGRIEPVAIPALAMMALACFEAITPLPAAFQQLGETLASAERLFKLAEAEDEAVVERPADAMESTRAGNALPAASRPWEARIEGLRFRYGEGEPEALSGVSLALRQGKRVAVVGESGSGKSTLLRLLLGERRYETGSIRLNGMELRELPEEAIRSSFAVVTQHVQLFNATAAANIRLGRPEASDAEVREAARLALLSETLDGLPDGFDTVIGEWGSRLSGGERQRLALARALLMQAPAILFDEPATGLDPLTERAFVGNMNEALADKAVLWVTHRLTGLDRMDEILVLREGVIAERGCHSELLRKKGYYYRLWQLERERDWREALERHGAGA</sequence>
<keyword evidence="8 11" id="KW-1133">Transmembrane helix</keyword>
<evidence type="ECO:0000259" key="13">
    <source>
        <dbReference type="PROSITE" id="PS50929"/>
    </source>
</evidence>
<dbReference type="SMART" id="SM00382">
    <property type="entry name" value="AAA"/>
    <property type="match status" value="2"/>
</dbReference>
<dbReference type="InterPro" id="IPR036640">
    <property type="entry name" value="ABC1_TM_sf"/>
</dbReference>
<evidence type="ECO:0000259" key="12">
    <source>
        <dbReference type="PROSITE" id="PS50893"/>
    </source>
</evidence>
<dbReference type="FunFam" id="3.40.50.300:FF:000299">
    <property type="entry name" value="ABC transporter ATP-binding protein/permease"/>
    <property type="match status" value="2"/>
</dbReference>
<dbReference type="InterPro" id="IPR014216">
    <property type="entry name" value="ABC_transptr_CydD"/>
</dbReference>
<feature type="domain" description="ABC transmembrane type-1" evidence="13">
    <location>
        <begin position="639"/>
        <end position="923"/>
    </location>
</feature>
<feature type="transmembrane region" description="Helical" evidence="11">
    <location>
        <begin position="892"/>
        <end position="911"/>
    </location>
</feature>
<dbReference type="CDD" id="cd18584">
    <property type="entry name" value="ABC_6TM_AarD_CydD"/>
    <property type="match status" value="1"/>
</dbReference>
<evidence type="ECO:0000256" key="3">
    <source>
        <dbReference type="ARBA" id="ARBA00022475"/>
    </source>
</evidence>
<evidence type="ECO:0000256" key="7">
    <source>
        <dbReference type="ARBA" id="ARBA00022840"/>
    </source>
</evidence>
<dbReference type="GO" id="GO:0140359">
    <property type="term" value="F:ABC-type transporter activity"/>
    <property type="evidence" value="ECO:0007669"/>
    <property type="project" value="InterPro"/>
</dbReference>
<comment type="subcellular location">
    <subcellularLocation>
        <location evidence="1">Cell membrane</location>
        <topology evidence="1">Multi-pass membrane protein</topology>
    </subcellularLocation>
</comment>
<keyword evidence="6" id="KW-0378">Hydrolase</keyword>
<proteinExistence type="predicted"/>
<evidence type="ECO:0000256" key="4">
    <source>
        <dbReference type="ARBA" id="ARBA00022692"/>
    </source>
</evidence>
<reference evidence="14 15" key="1">
    <citation type="submission" date="2020-08" db="EMBL/GenBank/DDBJ databases">
        <title>Cohnella phylogeny.</title>
        <authorList>
            <person name="Dunlap C."/>
        </authorList>
    </citation>
    <scope>NUCLEOTIDE SEQUENCE [LARGE SCALE GENOMIC DNA]</scope>
    <source>
        <strain evidence="14 15">DSM 25241</strain>
    </source>
</reference>
<dbReference type="Gene3D" id="3.40.50.300">
    <property type="entry name" value="P-loop containing nucleotide triphosphate hydrolases"/>
    <property type="match status" value="2"/>
</dbReference>
<dbReference type="Pfam" id="PF00664">
    <property type="entry name" value="ABC_membrane"/>
    <property type="match status" value="2"/>
</dbReference>
<dbReference type="InterPro" id="IPR017871">
    <property type="entry name" value="ABC_transporter-like_CS"/>
</dbReference>
<dbReference type="GO" id="GO:0042883">
    <property type="term" value="P:cysteine transport"/>
    <property type="evidence" value="ECO:0007669"/>
    <property type="project" value="InterPro"/>
</dbReference>
<feature type="transmembrane region" description="Helical" evidence="11">
    <location>
        <begin position="12"/>
        <end position="38"/>
    </location>
</feature>
<protein>
    <submittedName>
        <fullName evidence="14">Thiol reductant ABC exporter subunit CydD</fullName>
    </submittedName>
</protein>
<keyword evidence="3" id="KW-1003">Cell membrane</keyword>
<dbReference type="InterPro" id="IPR014223">
    <property type="entry name" value="ABC_CydC/D"/>
</dbReference>
<dbReference type="InterPro" id="IPR039421">
    <property type="entry name" value="Type_1_exporter"/>
</dbReference>
<dbReference type="InterPro" id="IPR003439">
    <property type="entry name" value="ABC_transporter-like_ATP-bd"/>
</dbReference>
<dbReference type="GO" id="GO:0005886">
    <property type="term" value="C:plasma membrane"/>
    <property type="evidence" value="ECO:0007669"/>
    <property type="project" value="UniProtKB-SubCell"/>
</dbReference>
<feature type="domain" description="ABC transporter" evidence="12">
    <location>
        <begin position="968"/>
        <end position="1203"/>
    </location>
</feature>
<dbReference type="AlphaFoldDB" id="A0A841T7F0"/>
<dbReference type="GO" id="GO:0005524">
    <property type="term" value="F:ATP binding"/>
    <property type="evidence" value="ECO:0007669"/>
    <property type="project" value="UniProtKB-KW"/>
</dbReference>
<feature type="transmembrane region" description="Helical" evidence="11">
    <location>
        <begin position="750"/>
        <end position="773"/>
    </location>
</feature>
<accession>A0A841T7F0</accession>
<feature type="region of interest" description="Disordered" evidence="10">
    <location>
        <begin position="584"/>
        <end position="618"/>
    </location>
</feature>
<keyword evidence="5" id="KW-0547">Nucleotide-binding</keyword>
<dbReference type="GO" id="GO:0045454">
    <property type="term" value="P:cell redox homeostasis"/>
    <property type="evidence" value="ECO:0007669"/>
    <property type="project" value="InterPro"/>
</dbReference>
<dbReference type="Gene3D" id="1.20.1560.10">
    <property type="entry name" value="ABC transporter type 1, transmembrane domain"/>
    <property type="match status" value="2"/>
</dbReference>
<dbReference type="Pfam" id="PF00005">
    <property type="entry name" value="ABC_tran"/>
    <property type="match status" value="2"/>
</dbReference>
<feature type="domain" description="ABC transporter" evidence="12">
    <location>
        <begin position="337"/>
        <end position="570"/>
    </location>
</feature>
<feature type="transmembrane region" description="Helical" evidence="11">
    <location>
        <begin position="862"/>
        <end position="886"/>
    </location>
</feature>
<feature type="transmembrane region" description="Helical" evidence="11">
    <location>
        <begin position="159"/>
        <end position="179"/>
    </location>
</feature>
<evidence type="ECO:0000256" key="2">
    <source>
        <dbReference type="ARBA" id="ARBA00022448"/>
    </source>
</evidence>
<keyword evidence="6" id="KW-0788">Thiol protease</keyword>
<evidence type="ECO:0000256" key="10">
    <source>
        <dbReference type="SAM" id="MobiDB-lite"/>
    </source>
</evidence>
<keyword evidence="4 11" id="KW-0812">Transmembrane</keyword>
<dbReference type="NCBIfam" id="TIGR02868">
    <property type="entry name" value="CydC"/>
    <property type="match status" value="1"/>
</dbReference>
<dbReference type="EMBL" id="JACJVQ010000024">
    <property type="protein sequence ID" value="MBB6637777.1"/>
    <property type="molecule type" value="Genomic_DNA"/>
</dbReference>
<organism evidence="14 15">
    <name type="scientific">Cohnella thailandensis</name>
    <dbReference type="NCBI Taxonomy" id="557557"/>
    <lineage>
        <taxon>Bacteria</taxon>
        <taxon>Bacillati</taxon>
        <taxon>Bacillota</taxon>
        <taxon>Bacilli</taxon>
        <taxon>Bacillales</taxon>
        <taxon>Paenibacillaceae</taxon>
        <taxon>Cohnella</taxon>
    </lineage>
</organism>
<feature type="transmembrane region" description="Helical" evidence="11">
    <location>
        <begin position="779"/>
        <end position="798"/>
    </location>
</feature>
<dbReference type="GO" id="GO:0008234">
    <property type="term" value="F:cysteine-type peptidase activity"/>
    <property type="evidence" value="ECO:0007669"/>
    <property type="project" value="UniProtKB-KW"/>
</dbReference>
<dbReference type="InterPro" id="IPR003593">
    <property type="entry name" value="AAA+_ATPase"/>
</dbReference>
<dbReference type="GO" id="GO:0034775">
    <property type="term" value="P:glutathione transmembrane transport"/>
    <property type="evidence" value="ECO:0007669"/>
    <property type="project" value="InterPro"/>
</dbReference>
<evidence type="ECO:0000256" key="6">
    <source>
        <dbReference type="ARBA" id="ARBA00022807"/>
    </source>
</evidence>
<dbReference type="PROSITE" id="PS00211">
    <property type="entry name" value="ABC_TRANSPORTER_1"/>
    <property type="match status" value="2"/>
</dbReference>
<keyword evidence="2" id="KW-0813">Transport</keyword>
<dbReference type="RefSeq" id="WP_185122975.1">
    <property type="nucleotide sequence ID" value="NZ_JACJVQ010000024.1"/>
</dbReference>
<keyword evidence="7" id="KW-0067">ATP-binding</keyword>
<evidence type="ECO:0000256" key="1">
    <source>
        <dbReference type="ARBA" id="ARBA00004651"/>
    </source>
</evidence>
<evidence type="ECO:0000313" key="15">
    <source>
        <dbReference type="Proteomes" id="UP000535838"/>
    </source>
</evidence>
<dbReference type="Proteomes" id="UP000535838">
    <property type="component" value="Unassembled WGS sequence"/>
</dbReference>
<dbReference type="PROSITE" id="PS50893">
    <property type="entry name" value="ABC_TRANSPORTER_2"/>
    <property type="match status" value="2"/>
</dbReference>
<keyword evidence="15" id="KW-1185">Reference proteome</keyword>
<dbReference type="SUPFAM" id="SSF52540">
    <property type="entry name" value="P-loop containing nucleoside triphosphate hydrolases"/>
    <property type="match status" value="2"/>
</dbReference>
<evidence type="ECO:0000256" key="5">
    <source>
        <dbReference type="ARBA" id="ARBA00022741"/>
    </source>
</evidence>
<evidence type="ECO:0000256" key="8">
    <source>
        <dbReference type="ARBA" id="ARBA00022989"/>
    </source>
</evidence>
<dbReference type="InterPro" id="IPR027417">
    <property type="entry name" value="P-loop_NTPase"/>
</dbReference>
<gene>
    <name evidence="14" type="primary">cydD</name>
    <name evidence="14" type="ORF">H7B67_26935</name>
</gene>
<dbReference type="PANTHER" id="PTHR24221:SF590">
    <property type="entry name" value="COMPONENT LINKED WITH THE ASSEMBLY OF CYTOCHROME' TRANSPORT TRANSMEMBRANE ATP-BINDING PROTEIN ABC TRANSPORTER CYDD-RELATED"/>
    <property type="match status" value="1"/>
</dbReference>
<dbReference type="NCBIfam" id="TIGR02857">
    <property type="entry name" value="CydD"/>
    <property type="match status" value="1"/>
</dbReference>
<evidence type="ECO:0000256" key="9">
    <source>
        <dbReference type="ARBA" id="ARBA00023136"/>
    </source>
</evidence>
<feature type="transmembrane region" description="Helical" evidence="11">
    <location>
        <begin position="237"/>
        <end position="262"/>
    </location>
</feature>
<feature type="transmembrane region" description="Helical" evidence="11">
    <location>
        <begin position="674"/>
        <end position="693"/>
    </location>
</feature>
<comment type="caution">
    <text evidence="14">The sequence shown here is derived from an EMBL/GenBank/DDBJ whole genome shotgun (WGS) entry which is preliminary data.</text>
</comment>
<dbReference type="PROSITE" id="PS50929">
    <property type="entry name" value="ABC_TM1F"/>
    <property type="match status" value="2"/>
</dbReference>
<feature type="transmembrane region" description="Helical" evidence="11">
    <location>
        <begin position="50"/>
        <end position="71"/>
    </location>
</feature>
<evidence type="ECO:0000313" key="14">
    <source>
        <dbReference type="EMBL" id="MBB6637777.1"/>
    </source>
</evidence>
<keyword evidence="6" id="KW-0645">Protease</keyword>
<feature type="domain" description="ABC transmembrane type-1" evidence="13">
    <location>
        <begin position="17"/>
        <end position="300"/>
    </location>
</feature>
<dbReference type="SUPFAM" id="SSF90123">
    <property type="entry name" value="ABC transporter transmembrane region"/>
    <property type="match status" value="2"/>
</dbReference>
<feature type="compositionally biased region" description="Low complexity" evidence="10">
    <location>
        <begin position="602"/>
        <end position="618"/>
    </location>
</feature>
<dbReference type="GO" id="GO:0016887">
    <property type="term" value="F:ATP hydrolysis activity"/>
    <property type="evidence" value="ECO:0007669"/>
    <property type="project" value="InterPro"/>
</dbReference>
<name>A0A841T7F0_9BACL</name>